<accession>A0ABV2ED34</accession>
<dbReference type="PANTHER" id="PTHR12558:SF13">
    <property type="entry name" value="CELL DIVISION CYCLE PROTEIN 27 HOMOLOG"/>
    <property type="match status" value="1"/>
</dbReference>
<feature type="signal peptide" evidence="3">
    <location>
        <begin position="1"/>
        <end position="19"/>
    </location>
</feature>
<dbReference type="EMBL" id="JBEPLU010000001">
    <property type="protein sequence ID" value="MET3524939.1"/>
    <property type="molecule type" value="Genomic_DNA"/>
</dbReference>
<protein>
    <submittedName>
        <fullName evidence="4">Flp pilus assembly protein TadD</fullName>
    </submittedName>
</protein>
<evidence type="ECO:0000256" key="3">
    <source>
        <dbReference type="SAM" id="SignalP"/>
    </source>
</evidence>
<reference evidence="4 5" key="1">
    <citation type="submission" date="2024-06" db="EMBL/GenBank/DDBJ databases">
        <title>Genomic Encyclopedia of Type Strains, Phase IV (KMG-IV): sequencing the most valuable type-strain genomes for metagenomic binning, comparative biology and taxonomic classification.</title>
        <authorList>
            <person name="Goeker M."/>
        </authorList>
    </citation>
    <scope>NUCLEOTIDE SEQUENCE [LARGE SCALE GENOMIC DNA]</scope>
    <source>
        <strain evidence="4 5">DSM 17809</strain>
    </source>
</reference>
<proteinExistence type="predicted"/>
<evidence type="ECO:0000313" key="4">
    <source>
        <dbReference type="EMBL" id="MET3524939.1"/>
    </source>
</evidence>
<dbReference type="PROSITE" id="PS51257">
    <property type="entry name" value="PROKAR_LIPOPROTEIN"/>
    <property type="match status" value="1"/>
</dbReference>
<dbReference type="Pfam" id="PF13414">
    <property type="entry name" value="TPR_11"/>
    <property type="match status" value="1"/>
</dbReference>
<comment type="caution">
    <text evidence="4">The sequence shown here is derived from an EMBL/GenBank/DDBJ whole genome shotgun (WGS) entry which is preliminary data.</text>
</comment>
<organism evidence="4 5">
    <name type="scientific">Phenylobacterium koreense</name>
    <dbReference type="NCBI Taxonomy" id="266125"/>
    <lineage>
        <taxon>Bacteria</taxon>
        <taxon>Pseudomonadati</taxon>
        <taxon>Pseudomonadota</taxon>
        <taxon>Alphaproteobacteria</taxon>
        <taxon>Caulobacterales</taxon>
        <taxon>Caulobacteraceae</taxon>
        <taxon>Phenylobacterium</taxon>
    </lineage>
</organism>
<evidence type="ECO:0000313" key="5">
    <source>
        <dbReference type="Proteomes" id="UP001549110"/>
    </source>
</evidence>
<dbReference type="Proteomes" id="UP001549110">
    <property type="component" value="Unassembled WGS sequence"/>
</dbReference>
<evidence type="ECO:0000256" key="2">
    <source>
        <dbReference type="SAM" id="MobiDB-lite"/>
    </source>
</evidence>
<dbReference type="Gene3D" id="1.25.40.10">
    <property type="entry name" value="Tetratricopeptide repeat domain"/>
    <property type="match status" value="4"/>
</dbReference>
<keyword evidence="3" id="KW-0732">Signal</keyword>
<dbReference type="PANTHER" id="PTHR12558">
    <property type="entry name" value="CELL DIVISION CYCLE 16,23,27"/>
    <property type="match status" value="1"/>
</dbReference>
<feature type="chain" id="PRO_5047025909" evidence="3">
    <location>
        <begin position="20"/>
        <end position="571"/>
    </location>
</feature>
<dbReference type="SUPFAM" id="SSF48452">
    <property type="entry name" value="TPR-like"/>
    <property type="match status" value="1"/>
</dbReference>
<dbReference type="Pfam" id="PF13432">
    <property type="entry name" value="TPR_16"/>
    <property type="match status" value="3"/>
</dbReference>
<dbReference type="RefSeq" id="WP_331932888.1">
    <property type="nucleotide sequence ID" value="NZ_JBEPLU010000001.1"/>
</dbReference>
<feature type="repeat" description="TPR" evidence="1">
    <location>
        <begin position="476"/>
        <end position="509"/>
    </location>
</feature>
<keyword evidence="1" id="KW-0802">TPR repeat</keyword>
<feature type="region of interest" description="Disordered" evidence="2">
    <location>
        <begin position="550"/>
        <end position="571"/>
    </location>
</feature>
<sequence length="571" mass="60974">MRRRLLVALAPLALLSACATVPPEAQVLNVPAASDAAWGGSAYGAFLAGQGALNDGAGAEAASYFARAELEGGSSDMLRDRAFTAAVLAGDISKAAVLAPDGVEASEATKRLGQLVKAVEYMAEDHGKDAQALLASDAIGFPHRGAAALLTPWAAAMAGDKEGSFVRPEMRGDRVVNYFGQLGQAYLYERARRYDEAETDFKAITGGDAPGDIAVLAYGGFLERRGRRDDAVALYDRALANQPANQALTLARARAESGKSAPAAPSLKQGAAQIMIAPAAGMLAAKQQQLGLAYLRLALRLDPQRNEAWLMVGDLMETAGDVAGAREAYLKPKPGAVEYAAARTKLAWSYQNAGQSDVALKMAQEAASAGGDEAVITYADLLRANDRFEDSASELSSVIAGREAPDWRLLYMRGVAYERAGRWPEAERDLQAALKLRPDEPELLNYLGYSWIDRGERLAEALGMVERAVAANPQSGAMIDSLGWAHYRLGDYKKAVELLEQAVELEAGDPDVNNHLGDAYWRVGRRVEAEYQWRRVLTLDPDAKIKAEVETKLTSGQGPSGPAAAPRVAKQ</sequence>
<dbReference type="InterPro" id="IPR011990">
    <property type="entry name" value="TPR-like_helical_dom_sf"/>
</dbReference>
<dbReference type="SMART" id="SM00028">
    <property type="entry name" value="TPR"/>
    <property type="match status" value="6"/>
</dbReference>
<dbReference type="PROSITE" id="PS50005">
    <property type="entry name" value="TPR"/>
    <property type="match status" value="3"/>
</dbReference>
<feature type="repeat" description="TPR" evidence="1">
    <location>
        <begin position="407"/>
        <end position="440"/>
    </location>
</feature>
<gene>
    <name evidence="4" type="ORF">ABID41_000034</name>
</gene>
<keyword evidence="5" id="KW-1185">Reference proteome</keyword>
<name>A0ABV2ED34_9CAUL</name>
<dbReference type="InterPro" id="IPR019734">
    <property type="entry name" value="TPR_rpt"/>
</dbReference>
<feature type="repeat" description="TPR" evidence="1">
    <location>
        <begin position="510"/>
        <end position="543"/>
    </location>
</feature>
<evidence type="ECO:0000256" key="1">
    <source>
        <dbReference type="PROSITE-ProRule" id="PRU00339"/>
    </source>
</evidence>